<reference evidence="16" key="1">
    <citation type="submission" date="2022-03" db="EMBL/GenBank/DDBJ databases">
        <title>Draft genome sequence of Aduncisulcus paluster, a free-living microaerophilic Fornicata.</title>
        <authorList>
            <person name="Yuyama I."/>
            <person name="Kume K."/>
            <person name="Tamura T."/>
            <person name="Inagaki Y."/>
            <person name="Hashimoto T."/>
        </authorList>
    </citation>
    <scope>NUCLEOTIDE SEQUENCE</scope>
    <source>
        <strain evidence="16">NY0171</strain>
    </source>
</reference>
<comment type="similarity">
    <text evidence="4">Belongs to the poly(A) polymerase family.</text>
</comment>
<evidence type="ECO:0000256" key="5">
    <source>
        <dbReference type="ARBA" id="ARBA00012388"/>
    </source>
</evidence>
<comment type="subcellular location">
    <subcellularLocation>
        <location evidence="3">Nucleus</location>
    </subcellularLocation>
</comment>
<evidence type="ECO:0000256" key="9">
    <source>
        <dbReference type="ARBA" id="ARBA00022741"/>
    </source>
</evidence>
<sequence length="567" mass="64373">MSSIDERILRNVLRSANLYEHSRETKKRQIALKEIESIVIRWVNRKYDEHTKLLKPQHLAKLEPFGSFRLGVQSPNSDIDTLCVLPCFVDRDDIFDETTGLVPILRSHSKVVDFKSVPGAYVPIIKMIFDSVDIDLIFAIIRNDRIDDSYNLGSNEILRDIDEKSIRALNGPRVSDKILSVLPNKTVFKMVLRAVRLWAKKRGIYGNVLGYFGGVNWAIVVANVCKEKPKAVGIVVLKEFFKYCFLQSMSFSKSHSVNFIENKIIFPYMKKLKAKKESGRSLSDEKSTFSYHHLLKQSTDLRPSHSFSSSLESGASIGPTDIPTSLPSSAWALLLIAASVAHPFLTADERLLLSTLFPTMTLSSMLLHHMTHMYNHSASVASMASCGSSLPSTPFTPRFLQCIDTNWRHHPCLLGRIETLDEQGKPHDTMPGLFYNPHDKTHVKQIMQIITPAYPAQNSTFNATASSVCVMRSEWARGYVLCEMLRLEEERKRFEEQMTLSTKKHGEGEEGEGGEGEDKVEDKTPRVIKTESRVKEEEEGVRVHIKSETRMNHQTLSKEEEEEEKVE</sequence>
<proteinExistence type="inferred from homology"/>
<dbReference type="EMBL" id="BQXS01011225">
    <property type="protein sequence ID" value="GKT36440.1"/>
    <property type="molecule type" value="Genomic_DNA"/>
</dbReference>
<evidence type="ECO:0000256" key="10">
    <source>
        <dbReference type="ARBA" id="ARBA00022840"/>
    </source>
</evidence>
<evidence type="ECO:0000256" key="3">
    <source>
        <dbReference type="ARBA" id="ARBA00004123"/>
    </source>
</evidence>
<dbReference type="EC" id="2.7.7.19" evidence="5"/>
<evidence type="ECO:0000256" key="1">
    <source>
        <dbReference type="ARBA" id="ARBA00001936"/>
    </source>
</evidence>
<evidence type="ECO:0000256" key="11">
    <source>
        <dbReference type="ARBA" id="ARBA00022842"/>
    </source>
</evidence>
<evidence type="ECO:0000313" key="17">
    <source>
        <dbReference type="Proteomes" id="UP001057375"/>
    </source>
</evidence>
<evidence type="ECO:0000256" key="7">
    <source>
        <dbReference type="ARBA" id="ARBA00022679"/>
    </source>
</evidence>
<comment type="caution">
    <text evidence="16">The sequence shown here is derived from an EMBL/GenBank/DDBJ whole genome shotgun (WGS) entry which is preliminary data.</text>
</comment>
<feature type="domain" description="Poly(A) polymerase nucleotidyltransferase" evidence="15">
    <location>
        <begin position="9"/>
        <end position="180"/>
    </location>
</feature>
<keyword evidence="12" id="KW-0539">Nucleus</keyword>
<evidence type="ECO:0000259" key="14">
    <source>
        <dbReference type="Pfam" id="PF04928"/>
    </source>
</evidence>
<accession>A0ABQ5KVF2</accession>
<keyword evidence="17" id="KW-1185">Reference proteome</keyword>
<keyword evidence="11" id="KW-0460">Magnesium</keyword>
<gene>
    <name evidence="16" type="ORF">ADUPG1_009408</name>
</gene>
<evidence type="ECO:0000256" key="8">
    <source>
        <dbReference type="ARBA" id="ARBA00022723"/>
    </source>
</evidence>
<keyword evidence="8" id="KW-0479">Metal-binding</keyword>
<feature type="domain" description="Poly(A) polymerase central" evidence="14">
    <location>
        <begin position="409"/>
        <end position="488"/>
    </location>
</feature>
<dbReference type="Gene3D" id="1.10.1410.10">
    <property type="match status" value="1"/>
</dbReference>
<dbReference type="InterPro" id="IPR007012">
    <property type="entry name" value="PolA_pol_cen_dom"/>
</dbReference>
<dbReference type="CDD" id="cd05402">
    <property type="entry name" value="NT_PAP_TUTase"/>
    <property type="match status" value="1"/>
</dbReference>
<keyword evidence="6" id="KW-0507">mRNA processing</keyword>
<comment type="cofactor">
    <cofactor evidence="1">
        <name>Mn(2+)</name>
        <dbReference type="ChEBI" id="CHEBI:29035"/>
    </cofactor>
</comment>
<dbReference type="Gene3D" id="3.30.460.10">
    <property type="entry name" value="Beta Polymerase, domain 2"/>
    <property type="match status" value="1"/>
</dbReference>
<evidence type="ECO:0000256" key="4">
    <source>
        <dbReference type="ARBA" id="ARBA00010912"/>
    </source>
</evidence>
<dbReference type="Proteomes" id="UP001057375">
    <property type="component" value="Unassembled WGS sequence"/>
</dbReference>
<keyword evidence="7" id="KW-0808">Transferase</keyword>
<dbReference type="InterPro" id="IPR043519">
    <property type="entry name" value="NT_sf"/>
</dbReference>
<dbReference type="SUPFAM" id="SSF81301">
    <property type="entry name" value="Nucleotidyltransferase"/>
    <property type="match status" value="1"/>
</dbReference>
<dbReference type="PANTHER" id="PTHR10682:SF10">
    <property type="entry name" value="POLYNUCLEOTIDE ADENYLYLTRANSFERASE"/>
    <property type="match status" value="1"/>
</dbReference>
<keyword evidence="9" id="KW-0547">Nucleotide-binding</keyword>
<dbReference type="Pfam" id="PF04928">
    <property type="entry name" value="PAP_central"/>
    <property type="match status" value="2"/>
</dbReference>
<name>A0ABQ5KVF2_9EUKA</name>
<organism evidence="16 17">
    <name type="scientific">Aduncisulcus paluster</name>
    <dbReference type="NCBI Taxonomy" id="2918883"/>
    <lineage>
        <taxon>Eukaryota</taxon>
        <taxon>Metamonada</taxon>
        <taxon>Carpediemonas-like organisms</taxon>
        <taxon>Aduncisulcus</taxon>
    </lineage>
</organism>
<dbReference type="PANTHER" id="PTHR10682">
    <property type="entry name" value="POLY A POLYMERASE"/>
    <property type="match status" value="1"/>
</dbReference>
<dbReference type="Pfam" id="PF20750">
    <property type="entry name" value="PAP_NTPase"/>
    <property type="match status" value="1"/>
</dbReference>
<protein>
    <recommendedName>
        <fullName evidence="5">polynucleotide adenylyltransferase</fullName>
        <ecNumber evidence="5">2.7.7.19</ecNumber>
    </recommendedName>
</protein>
<dbReference type="InterPro" id="IPR048840">
    <property type="entry name" value="PolA_pol_NTPase"/>
</dbReference>
<feature type="compositionally biased region" description="Basic and acidic residues" evidence="13">
    <location>
        <begin position="516"/>
        <end position="551"/>
    </location>
</feature>
<feature type="region of interest" description="Disordered" evidence="13">
    <location>
        <begin position="498"/>
        <end position="567"/>
    </location>
</feature>
<evidence type="ECO:0000256" key="12">
    <source>
        <dbReference type="ARBA" id="ARBA00023242"/>
    </source>
</evidence>
<feature type="non-terminal residue" evidence="16">
    <location>
        <position position="567"/>
    </location>
</feature>
<keyword evidence="10" id="KW-0067">ATP-binding</keyword>
<evidence type="ECO:0000259" key="15">
    <source>
        <dbReference type="Pfam" id="PF20750"/>
    </source>
</evidence>
<evidence type="ECO:0000256" key="13">
    <source>
        <dbReference type="SAM" id="MobiDB-lite"/>
    </source>
</evidence>
<evidence type="ECO:0000313" key="16">
    <source>
        <dbReference type="EMBL" id="GKT36440.1"/>
    </source>
</evidence>
<comment type="cofactor">
    <cofactor evidence="2">
        <name>Mg(2+)</name>
        <dbReference type="ChEBI" id="CHEBI:18420"/>
    </cofactor>
</comment>
<evidence type="ECO:0000256" key="6">
    <source>
        <dbReference type="ARBA" id="ARBA00022664"/>
    </source>
</evidence>
<feature type="domain" description="Poly(A) polymerase central" evidence="14">
    <location>
        <begin position="187"/>
        <end position="243"/>
    </location>
</feature>
<evidence type="ECO:0000256" key="2">
    <source>
        <dbReference type="ARBA" id="ARBA00001946"/>
    </source>
</evidence>
<dbReference type="SUPFAM" id="SSF81631">
    <property type="entry name" value="PAP/OAS1 substrate-binding domain"/>
    <property type="match status" value="2"/>
</dbReference>